<feature type="domain" description="Alginate lyase 2" evidence="2">
    <location>
        <begin position="41"/>
        <end position="201"/>
    </location>
</feature>
<name>A0A6I9QQT7_ELAGV</name>
<evidence type="ECO:0000259" key="2">
    <source>
        <dbReference type="Pfam" id="PF08787"/>
    </source>
</evidence>
<keyword evidence="3" id="KW-1185">Reference proteome</keyword>
<dbReference type="Pfam" id="PF08787">
    <property type="entry name" value="Alginate_lyase2"/>
    <property type="match status" value="1"/>
</dbReference>
<dbReference type="InParanoid" id="A0A6I9QQT7"/>
<gene>
    <name evidence="4" type="primary">LOC105038460</name>
</gene>
<evidence type="ECO:0000313" key="4">
    <source>
        <dbReference type="RefSeq" id="XP_010912570.1"/>
    </source>
</evidence>
<feature type="chain" id="PRO_5026872113" evidence="1">
    <location>
        <begin position="22"/>
        <end position="222"/>
    </location>
</feature>
<reference evidence="4" key="1">
    <citation type="submission" date="2025-08" db="UniProtKB">
        <authorList>
            <consortium name="RefSeq"/>
        </authorList>
    </citation>
    <scope>IDENTIFICATION</scope>
</reference>
<dbReference type="OrthoDB" id="4221926at2759"/>
<dbReference type="PANTHER" id="PTHR33681">
    <property type="entry name" value="BINDING PROTEIN, PUTATIVE, EXPRESSED-RELATED"/>
    <property type="match status" value="1"/>
</dbReference>
<proteinExistence type="predicted"/>
<evidence type="ECO:0000256" key="1">
    <source>
        <dbReference type="SAM" id="SignalP"/>
    </source>
</evidence>
<dbReference type="AlphaFoldDB" id="A0A6I9QQT7"/>
<dbReference type="GeneID" id="105038460"/>
<dbReference type="RefSeq" id="XP_010912570.1">
    <property type="nucleotide sequence ID" value="XM_010914268.1"/>
</dbReference>
<feature type="signal peptide" evidence="1">
    <location>
        <begin position="1"/>
        <end position="21"/>
    </location>
</feature>
<accession>A0A6I9QQT7</accession>
<sequence length="222" mass="25500">MATSFWFLLAFLASLCLLMDGHLFCDADPTDGFTAVQLTEHNFEIQKPYNIPLDDRYGYNNGVHRMWVCSTDKPLRADSTTKPRTEIRIRGYDYSSGVWQFEGYGFVPNGTTGTSIMQIHRLDGPATVLMLKVYDDQLKFYSQKLVESNIYNRWMRVNVIHDVDANKLTVFIDGVQKLEVEGNGHSTFDFKSGVYTQTRVQIDPSNWMQSNGVYIRVPKKLE</sequence>
<dbReference type="InterPro" id="IPR013320">
    <property type="entry name" value="ConA-like_dom_sf"/>
</dbReference>
<protein>
    <submittedName>
        <fullName evidence="4">Citrate-binding protein-like</fullName>
    </submittedName>
</protein>
<evidence type="ECO:0000313" key="3">
    <source>
        <dbReference type="Proteomes" id="UP000504607"/>
    </source>
</evidence>
<keyword evidence="1" id="KW-0732">Signal</keyword>
<dbReference type="PANTHER" id="PTHR33681:SF11">
    <property type="entry name" value="ALGINATE LYASE"/>
    <property type="match status" value="1"/>
</dbReference>
<dbReference type="Proteomes" id="UP000504607">
    <property type="component" value="Chromosome 2"/>
</dbReference>
<dbReference type="SUPFAM" id="SSF49899">
    <property type="entry name" value="Concanavalin A-like lectins/glucanases"/>
    <property type="match status" value="1"/>
</dbReference>
<dbReference type="InterPro" id="IPR014895">
    <property type="entry name" value="Alginate_lyase_2"/>
</dbReference>
<dbReference type="Gene3D" id="2.60.120.200">
    <property type="match status" value="1"/>
</dbReference>
<organism evidence="3 4">
    <name type="scientific">Elaeis guineensis var. tenera</name>
    <name type="common">Oil palm</name>
    <dbReference type="NCBI Taxonomy" id="51953"/>
    <lineage>
        <taxon>Eukaryota</taxon>
        <taxon>Viridiplantae</taxon>
        <taxon>Streptophyta</taxon>
        <taxon>Embryophyta</taxon>
        <taxon>Tracheophyta</taxon>
        <taxon>Spermatophyta</taxon>
        <taxon>Magnoliopsida</taxon>
        <taxon>Liliopsida</taxon>
        <taxon>Arecaceae</taxon>
        <taxon>Arecoideae</taxon>
        <taxon>Cocoseae</taxon>
        <taxon>Elaeidinae</taxon>
        <taxon>Elaeis</taxon>
    </lineage>
</organism>
<dbReference type="KEGG" id="egu:105038460"/>